<accession>A0AAE8YF18</accession>
<protein>
    <submittedName>
        <fullName evidence="1">Uncharacterized protein</fullName>
    </submittedName>
</protein>
<name>A0AAE8YF18_9CAUD</name>
<evidence type="ECO:0000313" key="2">
    <source>
        <dbReference type="Proteomes" id="UP000828188"/>
    </source>
</evidence>
<organism evidence="1 2">
    <name type="scientific">Burkholderia phage BgManors32</name>
    <dbReference type="NCBI Taxonomy" id="2894335"/>
    <lineage>
        <taxon>Viruses</taxon>
        <taxon>Duplodnaviria</taxon>
        <taxon>Heunggongvirae</taxon>
        <taxon>Uroviricota</taxon>
        <taxon>Caudoviricetes</taxon>
        <taxon>Bigmanorsvirus</taxon>
        <taxon>Bigmanorsvirus bgmanors32</taxon>
    </lineage>
</organism>
<proteinExistence type="predicted"/>
<dbReference type="GeneID" id="77944318"/>
<dbReference type="RefSeq" id="YP_010668175.1">
    <property type="nucleotide sequence ID" value="NC_070955.1"/>
</dbReference>
<dbReference type="Proteomes" id="UP000828188">
    <property type="component" value="Segment"/>
</dbReference>
<dbReference type="KEGG" id="vg:77944318"/>
<evidence type="ECO:0000313" key="1">
    <source>
        <dbReference type="EMBL" id="UEW68573.1"/>
    </source>
</evidence>
<sequence length="97" mass="10913">MQSDNEQQPIMRCKPGDRAKVIHTSNEALLGRIVKIECLHGDGRWECVLLGDAVMGLADDGRGLLLTRDWLFPDFCLEPKTVRQSQPSKSFPESFVL</sequence>
<reference evidence="1" key="1">
    <citation type="submission" date="2021-10" db="EMBL/GenBank/DDBJ databases">
        <authorList>
            <person name="Gelman D."/>
            <person name="Alkalay-Oren S."/>
            <person name="Coppenhagen-Glazer S."/>
            <person name="Hazan R."/>
        </authorList>
    </citation>
    <scope>NUCLEOTIDE SEQUENCE</scope>
</reference>
<dbReference type="EMBL" id="OK665842">
    <property type="protein sequence ID" value="UEW68573.1"/>
    <property type="molecule type" value="Genomic_DNA"/>
</dbReference>
<keyword evidence="2" id="KW-1185">Reference proteome</keyword>